<feature type="domain" description="Methyltransferase type 11" evidence="4">
    <location>
        <begin position="102"/>
        <end position="197"/>
    </location>
</feature>
<keyword evidence="2 5" id="KW-0489">Methyltransferase</keyword>
<dbReference type="CDD" id="cd02440">
    <property type="entry name" value="AdoMet_MTases"/>
    <property type="match status" value="1"/>
</dbReference>
<evidence type="ECO:0000256" key="2">
    <source>
        <dbReference type="ARBA" id="ARBA00022603"/>
    </source>
</evidence>
<comment type="caution">
    <text evidence="5">The sequence shown here is derived from an EMBL/GenBank/DDBJ whole genome shotgun (WGS) entry which is preliminary data.</text>
</comment>
<dbReference type="PANTHER" id="PTHR44942">
    <property type="entry name" value="METHYLTRANSF_11 DOMAIN-CONTAINING PROTEIN"/>
    <property type="match status" value="1"/>
</dbReference>
<dbReference type="InterPro" id="IPR013216">
    <property type="entry name" value="Methyltransf_11"/>
</dbReference>
<protein>
    <submittedName>
        <fullName evidence="5">Class I SAM-dependent methyltransferase</fullName>
    </submittedName>
</protein>
<proteinExistence type="inferred from homology"/>
<accession>A0ABU3VH96</accession>
<reference evidence="6" key="1">
    <citation type="submission" date="2023-05" db="EMBL/GenBank/DDBJ databases">
        <title>Sedimentitalea sp. nov. JM2-8.</title>
        <authorList>
            <person name="Huang J."/>
        </authorList>
    </citation>
    <scope>NUCLEOTIDE SEQUENCE [LARGE SCALE GENOMIC DNA]</scope>
    <source>
        <strain evidence="6">KHS03</strain>
    </source>
</reference>
<organism evidence="5 6">
    <name type="scientific">Sedimentitalea todarodis</name>
    <dbReference type="NCBI Taxonomy" id="1631240"/>
    <lineage>
        <taxon>Bacteria</taxon>
        <taxon>Pseudomonadati</taxon>
        <taxon>Pseudomonadota</taxon>
        <taxon>Alphaproteobacteria</taxon>
        <taxon>Rhodobacterales</taxon>
        <taxon>Paracoccaceae</taxon>
        <taxon>Sedimentitalea</taxon>
    </lineage>
</organism>
<evidence type="ECO:0000313" key="6">
    <source>
        <dbReference type="Proteomes" id="UP001255416"/>
    </source>
</evidence>
<dbReference type="Pfam" id="PF08241">
    <property type="entry name" value="Methyltransf_11"/>
    <property type="match status" value="1"/>
</dbReference>
<dbReference type="Proteomes" id="UP001255416">
    <property type="component" value="Unassembled WGS sequence"/>
</dbReference>
<sequence length="291" mass="31356">MKLDPAGIAAVRTHLLGPDGASLIDYMFRLNTGGDVSAVSGDTRAASRDLGWTDAADQLTGIGSFAADSCREYVFWTERDRDLPFKGIGGLTREYFAGKAVVEVGAGMGANLMSLGATVTDLSGVEPLEIYSQMGGILREREGLAPVDVRTGSGEQIPFPDGRFDVVLCVTAHQYMDICPALKELARVLKPGGELIIIGGTLDRYVKDAMAAFPANLKAHVITVVNTLGYTALRRRIIPGRGAATTSRPIYPLPATMQRWMQQAGLQPKSPLLKVDTETIFQSKRTQQINQ</sequence>
<dbReference type="SUPFAM" id="SSF53335">
    <property type="entry name" value="S-adenosyl-L-methionine-dependent methyltransferases"/>
    <property type="match status" value="1"/>
</dbReference>
<dbReference type="RefSeq" id="WP_316779102.1">
    <property type="nucleotide sequence ID" value="NZ_JASMWN010000015.1"/>
</dbReference>
<comment type="similarity">
    <text evidence="1">Belongs to the methyltransferase superfamily.</text>
</comment>
<dbReference type="Gene3D" id="3.40.50.150">
    <property type="entry name" value="Vaccinia Virus protein VP39"/>
    <property type="match status" value="1"/>
</dbReference>
<dbReference type="InterPro" id="IPR051052">
    <property type="entry name" value="Diverse_substrate_MTase"/>
</dbReference>
<dbReference type="EMBL" id="JASMWN010000015">
    <property type="protein sequence ID" value="MDU9005544.1"/>
    <property type="molecule type" value="Genomic_DNA"/>
</dbReference>
<evidence type="ECO:0000313" key="5">
    <source>
        <dbReference type="EMBL" id="MDU9005544.1"/>
    </source>
</evidence>
<gene>
    <name evidence="5" type="ORF">QO231_17050</name>
</gene>
<evidence type="ECO:0000256" key="1">
    <source>
        <dbReference type="ARBA" id="ARBA00008361"/>
    </source>
</evidence>
<evidence type="ECO:0000259" key="4">
    <source>
        <dbReference type="Pfam" id="PF08241"/>
    </source>
</evidence>
<keyword evidence="3" id="KW-0808">Transferase</keyword>
<dbReference type="GO" id="GO:0032259">
    <property type="term" value="P:methylation"/>
    <property type="evidence" value="ECO:0007669"/>
    <property type="project" value="UniProtKB-KW"/>
</dbReference>
<dbReference type="InterPro" id="IPR029063">
    <property type="entry name" value="SAM-dependent_MTases_sf"/>
</dbReference>
<keyword evidence="6" id="KW-1185">Reference proteome</keyword>
<name>A0ABU3VH96_9RHOB</name>
<dbReference type="GO" id="GO:0008168">
    <property type="term" value="F:methyltransferase activity"/>
    <property type="evidence" value="ECO:0007669"/>
    <property type="project" value="UniProtKB-KW"/>
</dbReference>
<evidence type="ECO:0000256" key="3">
    <source>
        <dbReference type="ARBA" id="ARBA00022679"/>
    </source>
</evidence>
<dbReference type="PANTHER" id="PTHR44942:SF4">
    <property type="entry name" value="METHYLTRANSFERASE TYPE 11 DOMAIN-CONTAINING PROTEIN"/>
    <property type="match status" value="1"/>
</dbReference>